<name>A0AAJ0GCS1_9PEZI</name>
<feature type="region of interest" description="Disordered" evidence="1">
    <location>
        <begin position="788"/>
        <end position="870"/>
    </location>
</feature>
<feature type="compositionally biased region" description="Polar residues" evidence="1">
    <location>
        <begin position="658"/>
        <end position="685"/>
    </location>
</feature>
<feature type="region of interest" description="Disordered" evidence="1">
    <location>
        <begin position="933"/>
        <end position="1013"/>
    </location>
</feature>
<evidence type="ECO:0000313" key="3">
    <source>
        <dbReference type="Proteomes" id="UP001271007"/>
    </source>
</evidence>
<feature type="compositionally biased region" description="Basic and acidic residues" evidence="1">
    <location>
        <begin position="149"/>
        <end position="159"/>
    </location>
</feature>
<feature type="compositionally biased region" description="Polar residues" evidence="1">
    <location>
        <begin position="618"/>
        <end position="636"/>
    </location>
</feature>
<evidence type="ECO:0000256" key="1">
    <source>
        <dbReference type="SAM" id="MobiDB-lite"/>
    </source>
</evidence>
<organism evidence="2 3">
    <name type="scientific">Extremus antarcticus</name>
    <dbReference type="NCBI Taxonomy" id="702011"/>
    <lineage>
        <taxon>Eukaryota</taxon>
        <taxon>Fungi</taxon>
        <taxon>Dikarya</taxon>
        <taxon>Ascomycota</taxon>
        <taxon>Pezizomycotina</taxon>
        <taxon>Dothideomycetes</taxon>
        <taxon>Dothideomycetidae</taxon>
        <taxon>Mycosphaerellales</taxon>
        <taxon>Extremaceae</taxon>
        <taxon>Extremus</taxon>
    </lineage>
</organism>
<feature type="compositionally biased region" description="Basic and acidic residues" evidence="1">
    <location>
        <begin position="250"/>
        <end position="287"/>
    </location>
</feature>
<feature type="compositionally biased region" description="Gly residues" evidence="1">
    <location>
        <begin position="962"/>
        <end position="974"/>
    </location>
</feature>
<accession>A0AAJ0GCS1</accession>
<keyword evidence="3" id="KW-1185">Reference proteome</keyword>
<evidence type="ECO:0000313" key="2">
    <source>
        <dbReference type="EMBL" id="KAK3051017.1"/>
    </source>
</evidence>
<feature type="region of interest" description="Disordered" evidence="1">
    <location>
        <begin position="233"/>
        <end position="305"/>
    </location>
</feature>
<reference evidence="2" key="1">
    <citation type="submission" date="2023-04" db="EMBL/GenBank/DDBJ databases">
        <title>Black Yeasts Isolated from many extreme environments.</title>
        <authorList>
            <person name="Coleine C."/>
            <person name="Stajich J.E."/>
            <person name="Selbmann L."/>
        </authorList>
    </citation>
    <scope>NUCLEOTIDE SEQUENCE</scope>
    <source>
        <strain evidence="2">CCFEE 5312</strain>
    </source>
</reference>
<proteinExistence type="predicted"/>
<feature type="region of interest" description="Disordered" evidence="1">
    <location>
        <begin position="1"/>
        <end position="76"/>
    </location>
</feature>
<feature type="region of interest" description="Disordered" evidence="1">
    <location>
        <begin position="658"/>
        <end position="775"/>
    </location>
</feature>
<feature type="compositionally biased region" description="Polar residues" evidence="1">
    <location>
        <begin position="426"/>
        <end position="474"/>
    </location>
</feature>
<feature type="compositionally biased region" description="Basic and acidic residues" evidence="1">
    <location>
        <begin position="409"/>
        <end position="425"/>
    </location>
</feature>
<feature type="compositionally biased region" description="Polar residues" evidence="1">
    <location>
        <begin position="382"/>
        <end position="407"/>
    </location>
</feature>
<feature type="compositionally biased region" description="Low complexity" evidence="1">
    <location>
        <begin position="698"/>
        <end position="710"/>
    </location>
</feature>
<sequence length="1027" mass="109224">MAPSDFASGIDDSFEDILGPPTGARHKPDVGHGRHRPRSGSWSVSDGTVAGSGIDDSDTILNFTGRRTGGYETGYERERQIPGAVLDKFAKAAAADHEKERRRKQLESIAEQEADSDEDKKFTKRDRVKKQEAKFYIPNLNNSRGLRIKSRDGRSEVVREPSLPPLPPLKSGDLTSKKTKQMPRAETVLASSPPASVRSGTTASSGSRAGNFVRIVGKDGREVFMPLPGTLGAFSTASSEVSRPQQLSLSREKDAEKERARRDTKAAEAAKEIRREMDLEEMNKSDARSGSVVSGRSARSSSRVSKMRMEEVFEMGSVASSRTSVVQVEVVEKKQQQKPSARPTEKKQKGVQAKDAPKRKQALKEKPPKPPSPPQWEEVSKENSNPPSKASSRPVSKPATEQPSGRQPESVRDAHSLKQSSERGGQRARASSPTTHKPPSVRSASGGFNTAGTRASSRPSSLCSEVFVKTTTQVSKRRSAARSAGFQQVGEGTYEPIQSEGNSRGASARSNVQSTASAKLEHPSPVRSSFAEPVAEVLQNAYENDPSIVVPSIHTNSFRAARVSQAASEAVGRAAQSHAASGVAVKREGSYPAGYVYSQGQLQGSSQVRHGYPAGNAAQHSSSGTSYGNHANGSGTPSPPFMHGAVPTEFASLFVQPQQTSNAPPTSASQNYQRSVSAASHSSFRPGSWIPSPQRHASSQQSPSGPVPVSALQRPASMGSKGSYMQGTWTQSPHSQTTSQQAPSSAVMQPFVQRSASGGAAGQVPMGSGGWPSQDNAAYQRVANSAASLNGQRPPYPMTEHQQARPSPLNPGYQSPLQQAYQRSPAQQMHIRQQSTSTAHRLAPAQPLQSHTQQGPSDAQSPTVFAGRGWISPHPLSIASSEADQPQSAIRVPAGHAALRGSQSDVAGPATLTYSEYKAVQEEKSTIIEKVGSAARDGQTGRKQPFEGHDGMEYMGEEQRGAAGGGSVDSGGGQRRTSNWSRTTSSQSRVSAGEVGGDQPQAGGADDVATVGDDGKVQLKMPWDGLF</sequence>
<feature type="compositionally biased region" description="Polar residues" evidence="1">
    <location>
        <begin position="233"/>
        <end position="249"/>
    </location>
</feature>
<protein>
    <submittedName>
        <fullName evidence="2">Uncharacterized protein</fullName>
    </submittedName>
</protein>
<feature type="compositionally biased region" description="Basic and acidic residues" evidence="1">
    <location>
        <begin position="355"/>
        <end position="368"/>
    </location>
</feature>
<dbReference type="EMBL" id="JAWDJX010000028">
    <property type="protein sequence ID" value="KAK3051017.1"/>
    <property type="molecule type" value="Genomic_DNA"/>
</dbReference>
<feature type="region of interest" description="Disordered" evidence="1">
    <location>
        <begin position="317"/>
        <end position="531"/>
    </location>
</feature>
<dbReference type="AlphaFoldDB" id="A0AAJ0GCS1"/>
<gene>
    <name evidence="2" type="ORF">LTR09_007766</name>
</gene>
<feature type="compositionally biased region" description="Polar residues" evidence="1">
    <location>
        <begin position="812"/>
        <end position="839"/>
    </location>
</feature>
<feature type="region of interest" description="Disordered" evidence="1">
    <location>
        <begin position="92"/>
        <end position="210"/>
    </location>
</feature>
<feature type="compositionally biased region" description="Low complexity" evidence="1">
    <location>
        <begin position="728"/>
        <end position="746"/>
    </location>
</feature>
<feature type="region of interest" description="Disordered" evidence="1">
    <location>
        <begin position="606"/>
        <end position="645"/>
    </location>
</feature>
<feature type="compositionally biased region" description="Polar residues" evidence="1">
    <location>
        <begin position="499"/>
        <end position="517"/>
    </location>
</feature>
<feature type="compositionally biased region" description="Polar residues" evidence="1">
    <location>
        <begin position="847"/>
        <end position="863"/>
    </location>
</feature>
<feature type="compositionally biased region" description="Low complexity" evidence="1">
    <location>
        <begin position="195"/>
        <end position="210"/>
    </location>
</feature>
<feature type="compositionally biased region" description="Low complexity" evidence="1">
    <location>
        <begin position="975"/>
        <end position="989"/>
    </location>
</feature>
<feature type="compositionally biased region" description="Low complexity" evidence="1">
    <location>
        <begin position="997"/>
        <end position="1012"/>
    </location>
</feature>
<comment type="caution">
    <text evidence="2">The sequence shown here is derived from an EMBL/GenBank/DDBJ whole genome shotgun (WGS) entry which is preliminary data.</text>
</comment>
<dbReference type="Proteomes" id="UP001271007">
    <property type="component" value="Unassembled WGS sequence"/>
</dbReference>
<feature type="compositionally biased region" description="Low complexity" evidence="1">
    <location>
        <begin position="288"/>
        <end position="304"/>
    </location>
</feature>
<feature type="compositionally biased region" description="Basic and acidic residues" evidence="1">
    <location>
        <begin position="944"/>
        <end position="960"/>
    </location>
</feature>